<name>A0ABQ5VZC2_9HYPH</name>
<gene>
    <name evidence="7 9" type="primary">hemH</name>
    <name evidence="9" type="ORF">GCM10010862_00380</name>
</gene>
<dbReference type="Proteomes" id="UP001156691">
    <property type="component" value="Unassembled WGS sequence"/>
</dbReference>
<comment type="function">
    <text evidence="7 8">Catalyzes the ferrous insertion into protoporphyrin IX.</text>
</comment>
<evidence type="ECO:0000256" key="1">
    <source>
        <dbReference type="ARBA" id="ARBA00007718"/>
    </source>
</evidence>
<dbReference type="Gene3D" id="3.40.50.1400">
    <property type="match status" value="2"/>
</dbReference>
<comment type="subcellular location">
    <subcellularLocation>
        <location evidence="7 8">Cytoplasm</location>
    </subcellularLocation>
</comment>
<evidence type="ECO:0000256" key="2">
    <source>
        <dbReference type="ARBA" id="ARBA00023004"/>
    </source>
</evidence>
<evidence type="ECO:0000256" key="4">
    <source>
        <dbReference type="ARBA" id="ARBA00023239"/>
    </source>
</evidence>
<dbReference type="CDD" id="cd03411">
    <property type="entry name" value="Ferrochelatase_N"/>
    <property type="match status" value="1"/>
</dbReference>
<comment type="caution">
    <text evidence="9">The sequence shown here is derived from an EMBL/GenBank/DDBJ whole genome shotgun (WGS) entry which is preliminary data.</text>
</comment>
<dbReference type="RefSeq" id="WP_284338252.1">
    <property type="nucleotide sequence ID" value="NZ_BSNS01000001.1"/>
</dbReference>
<evidence type="ECO:0000256" key="6">
    <source>
        <dbReference type="ARBA" id="ARBA00024536"/>
    </source>
</evidence>
<dbReference type="SUPFAM" id="SSF53800">
    <property type="entry name" value="Chelatase"/>
    <property type="match status" value="1"/>
</dbReference>
<evidence type="ECO:0000256" key="3">
    <source>
        <dbReference type="ARBA" id="ARBA00023133"/>
    </source>
</evidence>
<sequence>MSVPADHPKTAPEKIGVLLLNLGTPDATDYWSVRRYLKEFLSDPRVIETPKWLWWPILNLVILSFRPQKSGHAYEQIWDKRTNESPLRVITRAQSEKLAERLSGMDNIVVDWAMRYGTPSTKSVLEKMQAAGCRKILLAPLYPQYSATTTATANDKAFDALKDMRWQPAVRTLPAYFDSPTYVKTLAESIRQGVEGLDFEPDVVLTSYHGMPVEYYEKGDPYYDQCLETTRLVREYLGWPEDKLMVTFQSRFGRAEWLKPYTAETLEELPKQGKTKIAILAPAFSADCIETLEEIAITGRESFLEAGGEQFAYIPCLNDSEAGMDMLEAVVRRELAGWI</sequence>
<dbReference type="InterPro" id="IPR033644">
    <property type="entry name" value="Ferrochelatase_C"/>
</dbReference>
<organism evidence="9 10">
    <name type="scientific">Devosia nitrariae</name>
    <dbReference type="NCBI Taxonomy" id="2071872"/>
    <lineage>
        <taxon>Bacteria</taxon>
        <taxon>Pseudomonadati</taxon>
        <taxon>Pseudomonadota</taxon>
        <taxon>Alphaproteobacteria</taxon>
        <taxon>Hyphomicrobiales</taxon>
        <taxon>Devosiaceae</taxon>
        <taxon>Devosia</taxon>
    </lineage>
</organism>
<keyword evidence="3 7" id="KW-0350">Heme biosynthesis</keyword>
<dbReference type="PANTHER" id="PTHR11108">
    <property type="entry name" value="FERROCHELATASE"/>
    <property type="match status" value="1"/>
</dbReference>
<dbReference type="HAMAP" id="MF_00323">
    <property type="entry name" value="Ferrochelatase"/>
    <property type="match status" value="1"/>
</dbReference>
<keyword evidence="5 7" id="KW-0627">Porphyrin biosynthesis</keyword>
<comment type="pathway">
    <text evidence="7 8">Porphyrin-containing compound metabolism; protoheme biosynthesis; protoheme from protoporphyrin-IX: step 1/1.</text>
</comment>
<accession>A0ABQ5VZC2</accession>
<evidence type="ECO:0000256" key="7">
    <source>
        <dbReference type="HAMAP-Rule" id="MF_00323"/>
    </source>
</evidence>
<keyword evidence="2 7" id="KW-0408">Iron</keyword>
<reference evidence="10" key="1">
    <citation type="journal article" date="2019" name="Int. J. Syst. Evol. Microbiol.">
        <title>The Global Catalogue of Microorganisms (GCM) 10K type strain sequencing project: providing services to taxonomists for standard genome sequencing and annotation.</title>
        <authorList>
            <consortium name="The Broad Institute Genomics Platform"/>
            <consortium name="The Broad Institute Genome Sequencing Center for Infectious Disease"/>
            <person name="Wu L."/>
            <person name="Ma J."/>
        </authorList>
    </citation>
    <scope>NUCLEOTIDE SEQUENCE [LARGE SCALE GENOMIC DNA]</scope>
    <source>
        <strain evidence="10">NBRC 112416</strain>
    </source>
</reference>
<dbReference type="PROSITE" id="PS00534">
    <property type="entry name" value="FERROCHELATASE"/>
    <property type="match status" value="1"/>
</dbReference>
<dbReference type="InterPro" id="IPR033659">
    <property type="entry name" value="Ferrochelatase_N"/>
</dbReference>
<dbReference type="Pfam" id="PF00762">
    <property type="entry name" value="Ferrochelatase"/>
    <property type="match status" value="1"/>
</dbReference>
<dbReference type="NCBIfam" id="TIGR00109">
    <property type="entry name" value="hemH"/>
    <property type="match status" value="1"/>
</dbReference>
<dbReference type="EMBL" id="BSNS01000001">
    <property type="protein sequence ID" value="GLQ52780.1"/>
    <property type="molecule type" value="Genomic_DNA"/>
</dbReference>
<protein>
    <recommendedName>
        <fullName evidence="7 8">Ferrochelatase</fullName>
        <ecNumber evidence="7 8">4.98.1.1</ecNumber>
    </recommendedName>
    <alternativeName>
        <fullName evidence="7">Heme synthase</fullName>
    </alternativeName>
    <alternativeName>
        <fullName evidence="7">Protoheme ferro-lyase</fullName>
    </alternativeName>
</protein>
<evidence type="ECO:0000313" key="9">
    <source>
        <dbReference type="EMBL" id="GLQ52780.1"/>
    </source>
</evidence>
<evidence type="ECO:0000256" key="5">
    <source>
        <dbReference type="ARBA" id="ARBA00023244"/>
    </source>
</evidence>
<feature type="binding site" evidence="7">
    <location>
        <position position="290"/>
    </location>
    <ligand>
        <name>Fe(2+)</name>
        <dbReference type="ChEBI" id="CHEBI:29033"/>
    </ligand>
</feature>
<keyword evidence="4 7" id="KW-0456">Lyase</keyword>
<dbReference type="InterPro" id="IPR019772">
    <property type="entry name" value="Ferrochelatase_AS"/>
</dbReference>
<dbReference type="PANTHER" id="PTHR11108:SF1">
    <property type="entry name" value="FERROCHELATASE, MITOCHONDRIAL"/>
    <property type="match status" value="1"/>
</dbReference>
<comment type="catalytic activity">
    <reaction evidence="7 8">
        <text>heme b + 2 H(+) = protoporphyrin IX + Fe(2+)</text>
        <dbReference type="Rhea" id="RHEA:22584"/>
        <dbReference type="ChEBI" id="CHEBI:15378"/>
        <dbReference type="ChEBI" id="CHEBI:29033"/>
        <dbReference type="ChEBI" id="CHEBI:57306"/>
        <dbReference type="ChEBI" id="CHEBI:60344"/>
        <dbReference type="EC" id="4.98.1.1"/>
    </reaction>
</comment>
<evidence type="ECO:0000256" key="8">
    <source>
        <dbReference type="RuleBase" id="RU000607"/>
    </source>
</evidence>
<keyword evidence="7" id="KW-0479">Metal-binding</keyword>
<comment type="similarity">
    <text evidence="1 7 8">Belongs to the ferrochelatase family.</text>
</comment>
<keyword evidence="7 8" id="KW-0963">Cytoplasm</keyword>
<evidence type="ECO:0000313" key="10">
    <source>
        <dbReference type="Proteomes" id="UP001156691"/>
    </source>
</evidence>
<dbReference type="EC" id="4.98.1.1" evidence="7 8"/>
<feature type="binding site" evidence="7">
    <location>
        <position position="209"/>
    </location>
    <ligand>
        <name>Fe(2+)</name>
        <dbReference type="ChEBI" id="CHEBI:29033"/>
    </ligand>
</feature>
<proteinExistence type="inferred from homology"/>
<dbReference type="CDD" id="cd00419">
    <property type="entry name" value="Ferrochelatase_C"/>
    <property type="match status" value="1"/>
</dbReference>
<comment type="catalytic activity">
    <reaction evidence="6">
        <text>Fe-coproporphyrin III + 2 H(+) = coproporphyrin III + Fe(2+)</text>
        <dbReference type="Rhea" id="RHEA:49572"/>
        <dbReference type="ChEBI" id="CHEBI:15378"/>
        <dbReference type="ChEBI" id="CHEBI:29033"/>
        <dbReference type="ChEBI" id="CHEBI:68438"/>
        <dbReference type="ChEBI" id="CHEBI:131725"/>
        <dbReference type="EC" id="4.99.1.9"/>
    </reaction>
    <physiologicalReaction direction="right-to-left" evidence="6">
        <dbReference type="Rhea" id="RHEA:49574"/>
    </physiologicalReaction>
</comment>
<dbReference type="InterPro" id="IPR001015">
    <property type="entry name" value="Ferrochelatase"/>
</dbReference>
<keyword evidence="10" id="KW-1185">Reference proteome</keyword>